<reference evidence="3" key="1">
    <citation type="submission" date="2005-03" db="EMBL/GenBank/DDBJ databases">
        <title>Comparison of the complete genome sequences of Rhodococcus erythropolis PR4 and Rhodococcus opacus B4.</title>
        <authorList>
            <person name="Takarada H."/>
            <person name="Sekine M."/>
            <person name="Hosoyama A."/>
            <person name="Yamada R."/>
            <person name="Fujisawa T."/>
            <person name="Omata S."/>
            <person name="Shimizu A."/>
            <person name="Tsukatani N."/>
            <person name="Tanikawa S."/>
            <person name="Fujita N."/>
            <person name="Harayama S."/>
        </authorList>
    </citation>
    <scope>NUCLEOTIDE SEQUENCE [LARGE SCALE GENOMIC DNA]</scope>
    <source>
        <strain evidence="3">PR4 / NBRC 100887</strain>
        <plasmid evidence="3">pREC1</plasmid>
    </source>
</reference>
<gene>
    <name evidence="2" type="ordered locus">RER_pREC1-00370</name>
</gene>
<dbReference type="AlphaFoldDB" id="Q3L935"/>
<reference evidence="2 3" key="2">
    <citation type="journal article" date="2006" name="Environ. Microbiol.">
        <title>Sequence analysis of three plasmids harboured in Rhodococcus erythropolis strain PR4.</title>
        <authorList>
            <person name="Sekine M."/>
            <person name="Tanikawa S."/>
            <person name="Omata S."/>
            <person name="Saito M."/>
            <person name="Fujisawa T."/>
            <person name="Tsukatani N."/>
            <person name="Tajima T."/>
            <person name="Sekigawa T."/>
            <person name="Kosugi H."/>
            <person name="Matsuo Y."/>
            <person name="Nishiko R."/>
            <person name="Imamura K."/>
            <person name="Ito M."/>
            <person name="Narita H."/>
            <person name="Tago S."/>
            <person name="Fujita N."/>
            <person name="Harayama S."/>
        </authorList>
    </citation>
    <scope>NUCLEOTIDE SEQUENCE [LARGE SCALE GENOMIC DNA]</scope>
    <source>
        <strain evidence="3">PR4 / NBRC 100887</strain>
        <plasmid evidence="2 3">pREC1</plasmid>
    </source>
</reference>
<organism evidence="2 3">
    <name type="scientific">Rhodococcus erythropolis (strain PR4 / NBRC 100887)</name>
    <dbReference type="NCBI Taxonomy" id="234621"/>
    <lineage>
        <taxon>Bacteria</taxon>
        <taxon>Bacillati</taxon>
        <taxon>Actinomycetota</taxon>
        <taxon>Actinomycetes</taxon>
        <taxon>Mycobacteriales</taxon>
        <taxon>Nocardiaceae</taxon>
        <taxon>Rhodococcus</taxon>
        <taxon>Rhodococcus erythropolis group</taxon>
    </lineage>
</organism>
<accession>Q3L935</accession>
<evidence type="ECO:0000313" key="3">
    <source>
        <dbReference type="Proteomes" id="UP000002204"/>
    </source>
</evidence>
<name>Q3L935_RHOE4</name>
<dbReference type="InterPro" id="IPR049978">
    <property type="entry name" value="SCO6880-like"/>
</dbReference>
<dbReference type="Proteomes" id="UP000002204">
    <property type="component" value="Plasmid pREC1"/>
</dbReference>
<dbReference type="HOGENOM" id="CLU_041274_0_0_11"/>
<dbReference type="EMBL" id="AP008932">
    <property type="protein sequence ID" value="BAE46278.1"/>
    <property type="molecule type" value="Genomic_DNA"/>
</dbReference>
<keyword evidence="1" id="KW-0812">Transmembrane</keyword>
<feature type="transmembrane region" description="Helical" evidence="1">
    <location>
        <begin position="21"/>
        <end position="39"/>
    </location>
</feature>
<keyword evidence="1" id="KW-1133">Transmembrane helix</keyword>
<dbReference type="PATRIC" id="fig|234621.6.peg.39"/>
<dbReference type="NCBIfam" id="NF042935">
    <property type="entry name" value="SCO6880_fam"/>
    <property type="match status" value="1"/>
</dbReference>
<dbReference type="eggNOG" id="ENOG502Z8PQ">
    <property type="taxonomic scope" value="Bacteria"/>
</dbReference>
<protein>
    <recommendedName>
        <fullName evidence="4">PrgI family protein</fullName>
    </recommendedName>
</protein>
<keyword evidence="2" id="KW-0614">Plasmid</keyword>
<evidence type="ECO:0000256" key="1">
    <source>
        <dbReference type="SAM" id="Phobius"/>
    </source>
</evidence>
<geneLocation type="plasmid" evidence="2 3">
    <name>pREC1</name>
</geneLocation>
<keyword evidence="1" id="KW-0472">Membrane</keyword>
<dbReference type="KEGG" id="rer:RER_pREC1-00370"/>
<sequence>MTEYRMYGNWRRPRSTGMAGATFGTTIIGIVAVVVLLLSSLIIGFMWALGFAVVFAIAFVPLLIERDGRSGYERAILMVQWRRAHKRGEHVYSSGTFSRIPGGRYRLPGVLADTELYEQIDTDNRPFGMLHMPQVDGYTVVLDAHPQGSENFDQEVLDQAVGNWSQMLTMMGETSDIMALVAIVETLPNTGIELRETVSQKVRADAPDLARNSMYQLATGLTTGGIRIGARISITFKAQTADRKKDPSEQAVEIARRLPSITAAGARAGVPCTPMSADEICGMVRRSVDPASLSNIEQALYSGEGTGLTWADCGPRTQIEGKDRLTHDGSVSVTWEMREAPKSAIHESVLKRLCDVNPALPVKRVAIIYRPHSAADATDIVNRDHRDATSAMNNGRGLVTAKAKLEVAATEQSRMEVARGHGLTRFGILITVTQPANSSDVPRIHHLVRDLAIQSQLQIRRSFCWQAPAFWSSMGIGVIPPEHTSIPSFVSS</sequence>
<feature type="transmembrane region" description="Helical" evidence="1">
    <location>
        <begin position="45"/>
        <end position="64"/>
    </location>
</feature>
<evidence type="ECO:0000313" key="2">
    <source>
        <dbReference type="EMBL" id="BAE46278.1"/>
    </source>
</evidence>
<evidence type="ECO:0008006" key="4">
    <source>
        <dbReference type="Google" id="ProtNLM"/>
    </source>
</evidence>
<proteinExistence type="predicted"/>
<dbReference type="RefSeq" id="WP_011331182.1">
    <property type="nucleotide sequence ID" value="NC_007486.1"/>
</dbReference>